<keyword evidence="3" id="KW-1185">Reference proteome</keyword>
<protein>
    <submittedName>
        <fullName evidence="2">Uncharacterized protein</fullName>
    </submittedName>
</protein>
<reference evidence="2" key="3">
    <citation type="submission" date="2025-09" db="UniProtKB">
        <authorList>
            <consortium name="Ensembl"/>
        </authorList>
    </citation>
    <scope>IDENTIFICATION</scope>
</reference>
<keyword evidence="1" id="KW-0472">Membrane</keyword>
<dbReference type="AlphaFoldDB" id="A0A670JEN5"/>
<keyword evidence="1" id="KW-0812">Transmembrane</keyword>
<evidence type="ECO:0000256" key="1">
    <source>
        <dbReference type="SAM" id="Phobius"/>
    </source>
</evidence>
<dbReference type="Ensembl" id="ENSPMRT00000024472.1">
    <property type="protein sequence ID" value="ENSPMRP00000023038.1"/>
    <property type="gene ID" value="ENSPMRG00000014958.1"/>
</dbReference>
<evidence type="ECO:0000313" key="2">
    <source>
        <dbReference type="Ensembl" id="ENSPMRP00000023038.1"/>
    </source>
</evidence>
<sequence length="115" mass="12927">MKLLKLCQILVKLSCQAHFAPSFRPPCAQSLWIDDTLCRFLFSIILLVIVFFWRPSAINQRDLDQNPPSSLLQALPWAGAEDLIGSRGPRKAAECRMNVGWEESHLPVAITASHN</sequence>
<feature type="transmembrane region" description="Helical" evidence="1">
    <location>
        <begin position="32"/>
        <end position="53"/>
    </location>
</feature>
<proteinExistence type="predicted"/>
<organism evidence="2 3">
    <name type="scientific">Podarcis muralis</name>
    <name type="common">Wall lizard</name>
    <name type="synonym">Lacerta muralis</name>
    <dbReference type="NCBI Taxonomy" id="64176"/>
    <lineage>
        <taxon>Eukaryota</taxon>
        <taxon>Metazoa</taxon>
        <taxon>Chordata</taxon>
        <taxon>Craniata</taxon>
        <taxon>Vertebrata</taxon>
        <taxon>Euteleostomi</taxon>
        <taxon>Lepidosauria</taxon>
        <taxon>Squamata</taxon>
        <taxon>Bifurcata</taxon>
        <taxon>Unidentata</taxon>
        <taxon>Episquamata</taxon>
        <taxon>Laterata</taxon>
        <taxon>Lacertibaenia</taxon>
        <taxon>Lacertidae</taxon>
        <taxon>Podarcis</taxon>
    </lineage>
</organism>
<name>A0A670JEN5_PODMU</name>
<keyword evidence="1" id="KW-1133">Transmembrane helix</keyword>
<dbReference type="Proteomes" id="UP000472272">
    <property type="component" value="Chromosome 8"/>
</dbReference>
<accession>A0A670JEN5</accession>
<reference evidence="2 3" key="1">
    <citation type="journal article" date="2019" name="Proc. Natl. Acad. Sci. U.S.A.">
        <title>Regulatory changes in pterin and carotenoid genes underlie balanced color polymorphisms in the wall lizard.</title>
        <authorList>
            <person name="Andrade P."/>
            <person name="Pinho C."/>
            <person name="Perez I de Lanuza G."/>
            <person name="Afonso S."/>
            <person name="Brejcha J."/>
            <person name="Rubin C.J."/>
            <person name="Wallerman O."/>
            <person name="Pereira P."/>
            <person name="Sabatino S.J."/>
            <person name="Bellati A."/>
            <person name="Pellitteri-Rosa D."/>
            <person name="Bosakova Z."/>
            <person name="Bunikis I."/>
            <person name="Carretero M.A."/>
            <person name="Feiner N."/>
            <person name="Marsik P."/>
            <person name="Pauperio F."/>
            <person name="Salvi D."/>
            <person name="Soler L."/>
            <person name="While G.M."/>
            <person name="Uller T."/>
            <person name="Font E."/>
            <person name="Andersson L."/>
            <person name="Carneiro M."/>
        </authorList>
    </citation>
    <scope>NUCLEOTIDE SEQUENCE</scope>
</reference>
<evidence type="ECO:0000313" key="3">
    <source>
        <dbReference type="Proteomes" id="UP000472272"/>
    </source>
</evidence>
<reference evidence="2" key="2">
    <citation type="submission" date="2025-08" db="UniProtKB">
        <authorList>
            <consortium name="Ensembl"/>
        </authorList>
    </citation>
    <scope>IDENTIFICATION</scope>
</reference>